<comment type="caution">
    <text evidence="2">The sequence shown here is derived from an EMBL/GenBank/DDBJ whole genome shotgun (WGS) entry which is preliminary data.</text>
</comment>
<dbReference type="OrthoDB" id="9802525at2"/>
<dbReference type="SUPFAM" id="SSF53756">
    <property type="entry name" value="UDP-Glycosyltransferase/glycogen phosphorylase"/>
    <property type="match status" value="1"/>
</dbReference>
<dbReference type="RefSeq" id="WP_109517724.1">
    <property type="nucleotide sequence ID" value="NZ_PDOA01000009.1"/>
</dbReference>
<dbReference type="InterPro" id="IPR050194">
    <property type="entry name" value="Glycosyltransferase_grp1"/>
</dbReference>
<reference evidence="3" key="1">
    <citation type="submission" date="2017-10" db="EMBL/GenBank/DDBJ databases">
        <authorList>
            <person name="Toshchakov S.V."/>
            <person name="Goeva M.A."/>
        </authorList>
    </citation>
    <scope>NUCLEOTIDE SEQUENCE [LARGE SCALE GENOMIC DNA]</scope>
    <source>
        <strain evidence="3">JR1/69-1-13</strain>
    </source>
</reference>
<keyword evidence="2" id="KW-0808">Transferase</keyword>
<dbReference type="Gene3D" id="3.40.50.2000">
    <property type="entry name" value="Glycogen Phosphorylase B"/>
    <property type="match status" value="2"/>
</dbReference>
<dbReference type="EMBL" id="PDOA01000009">
    <property type="protein sequence ID" value="PWC28157.1"/>
    <property type="molecule type" value="Genomic_DNA"/>
</dbReference>
<dbReference type="PANTHER" id="PTHR45947">
    <property type="entry name" value="SULFOQUINOVOSYL TRANSFERASE SQD2"/>
    <property type="match status" value="1"/>
</dbReference>
<dbReference type="GO" id="GO:0016757">
    <property type="term" value="F:glycosyltransferase activity"/>
    <property type="evidence" value="ECO:0007669"/>
    <property type="project" value="UniProtKB-KW"/>
</dbReference>
<dbReference type="AlphaFoldDB" id="A0A2U1V2L7"/>
<evidence type="ECO:0000313" key="2">
    <source>
        <dbReference type="EMBL" id="PWC28157.1"/>
    </source>
</evidence>
<dbReference type="InterPro" id="IPR028098">
    <property type="entry name" value="Glyco_trans_4-like_N"/>
</dbReference>
<dbReference type="Pfam" id="PF13692">
    <property type="entry name" value="Glyco_trans_1_4"/>
    <property type="match status" value="1"/>
</dbReference>
<keyword evidence="3" id="KW-1185">Reference proteome</keyword>
<evidence type="ECO:0000313" key="3">
    <source>
        <dbReference type="Proteomes" id="UP000245048"/>
    </source>
</evidence>
<accession>A0A2U1V2L7</accession>
<organism evidence="2 3">
    <name type="scientific">Teichococcus aestuarii</name>
    <dbReference type="NCBI Taxonomy" id="568898"/>
    <lineage>
        <taxon>Bacteria</taxon>
        <taxon>Pseudomonadati</taxon>
        <taxon>Pseudomonadota</taxon>
        <taxon>Alphaproteobacteria</taxon>
        <taxon>Acetobacterales</taxon>
        <taxon>Roseomonadaceae</taxon>
        <taxon>Roseomonas</taxon>
    </lineage>
</organism>
<dbReference type="Pfam" id="PF13439">
    <property type="entry name" value="Glyco_transf_4"/>
    <property type="match status" value="1"/>
</dbReference>
<name>A0A2U1V2L7_9PROT</name>
<dbReference type="PANTHER" id="PTHR45947:SF3">
    <property type="entry name" value="SULFOQUINOVOSYL TRANSFERASE SQD2"/>
    <property type="match status" value="1"/>
</dbReference>
<proteinExistence type="predicted"/>
<dbReference type="Proteomes" id="UP000245048">
    <property type="component" value="Unassembled WGS sequence"/>
</dbReference>
<sequence>MRILIVSDAWAPQVNGVVRTLGMVSAALRRGGDTVEVLGPDRFRGLAVPGEPGLRLALGAGPQLGALAGVFAPDAVHIATEGPLGWSMRRLCRARGWSFTTAFHTRFPDYLRARLGVPAAISWHVLRRFHAAAAGTFVATEALRQELAGQGFTRLRPWSRGVDTALFQPGPRDAFAGLPRPIFLCAGRVAPEKGVEDFLALPLPGSKVVVGDGPLRATLERRYPEVRFTGFLHREALAAAYAAADVMVFPSRTDTFGLVLLEAMACGTPIAAYPQPGPRTVLGNAEPPLNIGAMDTDLRAACLRALSADRAACRARAESFSWEACAAQFRAQLVPLRA</sequence>
<gene>
    <name evidence="2" type="ORF">CR165_14600</name>
</gene>
<keyword evidence="2" id="KW-0328">Glycosyltransferase</keyword>
<protein>
    <submittedName>
        <fullName evidence="2">Alpha-mannosyltransferase</fullName>
    </submittedName>
</protein>
<feature type="domain" description="Glycosyltransferase subfamily 4-like N-terminal" evidence="1">
    <location>
        <begin position="14"/>
        <end position="165"/>
    </location>
</feature>
<evidence type="ECO:0000259" key="1">
    <source>
        <dbReference type="Pfam" id="PF13439"/>
    </source>
</evidence>
<dbReference type="CDD" id="cd03814">
    <property type="entry name" value="GT4-like"/>
    <property type="match status" value="1"/>
</dbReference>